<dbReference type="InterPro" id="IPR036291">
    <property type="entry name" value="NAD(P)-bd_dom_sf"/>
</dbReference>
<reference evidence="8 9" key="1">
    <citation type="submission" date="2015-01" db="EMBL/GenBank/DDBJ databases">
        <title>Genome sequence of bacillus megaterium Q3.</title>
        <authorList>
            <person name="Wang Y."/>
            <person name="Luo K."/>
            <person name="Bai L."/>
            <person name="Luo F."/>
        </authorList>
    </citation>
    <scope>NUCLEOTIDE SEQUENCE [LARGE SCALE GENOMIC DNA]</scope>
    <source>
        <strain evidence="8 9">Q3</strain>
    </source>
</reference>
<evidence type="ECO:0000313" key="8">
    <source>
        <dbReference type="EMBL" id="AKP75819.1"/>
    </source>
</evidence>
<dbReference type="PANTHER" id="PTHR42813">
    <property type="entry name" value="ZINC-TYPE ALCOHOL DEHYDROGENASE-LIKE"/>
    <property type="match status" value="1"/>
</dbReference>
<dbReference type="GO" id="GO:0050009">
    <property type="term" value="F:isopropanol dehydrogenase (NADP+) activity"/>
    <property type="evidence" value="ECO:0007669"/>
    <property type="project" value="UniProtKB-EC"/>
</dbReference>
<dbReference type="Gene3D" id="3.40.50.720">
    <property type="entry name" value="NAD(P)-binding Rossmann-like Domain"/>
    <property type="match status" value="1"/>
</dbReference>
<keyword evidence="4 6" id="KW-0862">Zinc</keyword>
<dbReference type="EMBL" id="CP010586">
    <property type="protein sequence ID" value="AKP75819.1"/>
    <property type="molecule type" value="Genomic_DNA"/>
</dbReference>
<protein>
    <submittedName>
        <fullName evidence="8">NADP-dependent isopropanol dehydrogenase</fullName>
        <ecNumber evidence="8">1.1.1.80</ecNumber>
    </submittedName>
</protein>
<name>A0A806TN00_PRIMG</name>
<dbReference type="RefSeq" id="WP_198017449.1">
    <property type="nucleotide sequence ID" value="NZ_CP010586.1"/>
</dbReference>
<proteinExistence type="inferred from homology"/>
<comment type="similarity">
    <text evidence="2 6">Belongs to the zinc-containing alcohol dehydrogenase family.</text>
</comment>
<keyword evidence="5 8" id="KW-0560">Oxidoreductase</keyword>
<dbReference type="SMART" id="SM00829">
    <property type="entry name" value="PKS_ER"/>
    <property type="match status" value="1"/>
</dbReference>
<dbReference type="PROSITE" id="PS00059">
    <property type="entry name" value="ADH_ZINC"/>
    <property type="match status" value="1"/>
</dbReference>
<evidence type="ECO:0000259" key="7">
    <source>
        <dbReference type="SMART" id="SM00829"/>
    </source>
</evidence>
<evidence type="ECO:0000256" key="1">
    <source>
        <dbReference type="ARBA" id="ARBA00001947"/>
    </source>
</evidence>
<dbReference type="InterPro" id="IPR020843">
    <property type="entry name" value="ER"/>
</dbReference>
<dbReference type="InterPro" id="IPR013154">
    <property type="entry name" value="ADH-like_N"/>
</dbReference>
<dbReference type="AlphaFoldDB" id="A0A806TN00"/>
<evidence type="ECO:0000313" key="9">
    <source>
        <dbReference type="Proteomes" id="UP000036410"/>
    </source>
</evidence>
<dbReference type="GO" id="GO:0008270">
    <property type="term" value="F:zinc ion binding"/>
    <property type="evidence" value="ECO:0007669"/>
    <property type="project" value="InterPro"/>
</dbReference>
<dbReference type="EC" id="1.1.1.80" evidence="8"/>
<evidence type="ECO:0000256" key="4">
    <source>
        <dbReference type="ARBA" id="ARBA00022833"/>
    </source>
</evidence>
<dbReference type="PANTHER" id="PTHR42813:SF4">
    <property type="entry name" value="NADP-DEPENDENT ISOPROPANOL DEHYDROGENASE"/>
    <property type="match status" value="1"/>
</dbReference>
<dbReference type="Pfam" id="PF08240">
    <property type="entry name" value="ADH_N"/>
    <property type="match status" value="1"/>
</dbReference>
<dbReference type="Gene3D" id="3.90.180.10">
    <property type="entry name" value="Medium-chain alcohol dehydrogenases, catalytic domain"/>
    <property type="match status" value="1"/>
</dbReference>
<dbReference type="SUPFAM" id="SSF51735">
    <property type="entry name" value="NAD(P)-binding Rossmann-fold domains"/>
    <property type="match status" value="1"/>
</dbReference>
<evidence type="ECO:0000256" key="3">
    <source>
        <dbReference type="ARBA" id="ARBA00022723"/>
    </source>
</evidence>
<dbReference type="InterPro" id="IPR011032">
    <property type="entry name" value="GroES-like_sf"/>
</dbReference>
<organism evidence="8 9">
    <name type="scientific">Priestia megaterium Q3</name>
    <dbReference type="NCBI Taxonomy" id="1452722"/>
    <lineage>
        <taxon>Bacteria</taxon>
        <taxon>Bacillati</taxon>
        <taxon>Bacillota</taxon>
        <taxon>Bacilli</taxon>
        <taxon>Bacillales</taxon>
        <taxon>Bacillaceae</taxon>
        <taxon>Priestia</taxon>
    </lineage>
</organism>
<keyword evidence="3 6" id="KW-0479">Metal-binding</keyword>
<dbReference type="Proteomes" id="UP000036410">
    <property type="component" value="Chromosome"/>
</dbReference>
<feature type="domain" description="Enoyl reductase (ER)" evidence="7">
    <location>
        <begin position="26"/>
        <end position="365"/>
    </location>
</feature>
<comment type="cofactor">
    <cofactor evidence="1 6">
        <name>Zn(2+)</name>
        <dbReference type="ChEBI" id="CHEBI:29105"/>
    </cofactor>
</comment>
<evidence type="ECO:0000256" key="6">
    <source>
        <dbReference type="RuleBase" id="RU361277"/>
    </source>
</evidence>
<sequence length="371" mass="40369">MVAIKKEVEKGKQAPAGFMKAVVYQGHKQVGLQYKEIPKAEAGEVVIKTTSTTICGTDIHILHDEHKVEKNRTLGHEHVGVVHEVGEGVTGIKVGERVMCGSCTPCGSCYYCQKNLSSQCIGPEGDFKTPGGWRLGNTIDGTHAEYFKMPFPQYNLTKIPDELSDEDVLLLTDIASTGIAAAENAQIQIGDIVAVFACGPVGLCSIAGARLKGASLIIGIDGNYQRLGLAKKMGADVTLNFNEVNVVEEIMKLSGNKGIEVAIEALGKEETFQQCLKVIRRGGCISSVGVYSGHVEIPIEHFASGMGDHRIVTTLCPGGRERMQQLMSLVIQERMDLKPMITHRFTIDEAIEAYRLFEHAEDQIIKPIITF</sequence>
<dbReference type="InterPro" id="IPR002328">
    <property type="entry name" value="ADH_Zn_CS"/>
</dbReference>
<dbReference type="Pfam" id="PF00107">
    <property type="entry name" value="ADH_zinc_N"/>
    <property type="match status" value="1"/>
</dbReference>
<dbReference type="InterPro" id="IPR013149">
    <property type="entry name" value="ADH-like_C"/>
</dbReference>
<evidence type="ECO:0000256" key="5">
    <source>
        <dbReference type="ARBA" id="ARBA00023002"/>
    </source>
</evidence>
<dbReference type="SUPFAM" id="SSF50129">
    <property type="entry name" value="GroES-like"/>
    <property type="match status" value="1"/>
</dbReference>
<evidence type="ECO:0000256" key="2">
    <source>
        <dbReference type="ARBA" id="ARBA00008072"/>
    </source>
</evidence>
<gene>
    <name evidence="8" type="primary">adh</name>
    <name evidence="8" type="ORF">AS52_00854</name>
</gene>
<accession>A0A806TN00</accession>